<protein>
    <submittedName>
        <fullName evidence="1">Uncharacterized protein</fullName>
    </submittedName>
</protein>
<evidence type="ECO:0000313" key="2">
    <source>
        <dbReference type="Proteomes" id="UP000324222"/>
    </source>
</evidence>
<sequence>MVVVVVVVEIRFRATSCVSSLNAPQFIFKYFAEASVKRTTRQGGTSSGSAQSRGRSGVVFVTRLNTARQH</sequence>
<gene>
    <name evidence="1" type="ORF">E2C01_084433</name>
</gene>
<keyword evidence="2" id="KW-1185">Reference proteome</keyword>
<accession>A0A5B7IZZ0</accession>
<proteinExistence type="predicted"/>
<evidence type="ECO:0000313" key="1">
    <source>
        <dbReference type="EMBL" id="MPC89482.1"/>
    </source>
</evidence>
<dbReference type="AlphaFoldDB" id="A0A5B7IZZ0"/>
<name>A0A5B7IZZ0_PORTR</name>
<organism evidence="1 2">
    <name type="scientific">Portunus trituberculatus</name>
    <name type="common">Swimming crab</name>
    <name type="synonym">Neptunus trituberculatus</name>
    <dbReference type="NCBI Taxonomy" id="210409"/>
    <lineage>
        <taxon>Eukaryota</taxon>
        <taxon>Metazoa</taxon>
        <taxon>Ecdysozoa</taxon>
        <taxon>Arthropoda</taxon>
        <taxon>Crustacea</taxon>
        <taxon>Multicrustacea</taxon>
        <taxon>Malacostraca</taxon>
        <taxon>Eumalacostraca</taxon>
        <taxon>Eucarida</taxon>
        <taxon>Decapoda</taxon>
        <taxon>Pleocyemata</taxon>
        <taxon>Brachyura</taxon>
        <taxon>Eubrachyura</taxon>
        <taxon>Portunoidea</taxon>
        <taxon>Portunidae</taxon>
        <taxon>Portuninae</taxon>
        <taxon>Portunus</taxon>
    </lineage>
</organism>
<dbReference type="EMBL" id="VSRR010081176">
    <property type="protein sequence ID" value="MPC89482.1"/>
    <property type="molecule type" value="Genomic_DNA"/>
</dbReference>
<dbReference type="Proteomes" id="UP000324222">
    <property type="component" value="Unassembled WGS sequence"/>
</dbReference>
<comment type="caution">
    <text evidence="1">The sequence shown here is derived from an EMBL/GenBank/DDBJ whole genome shotgun (WGS) entry which is preliminary data.</text>
</comment>
<reference evidence="1 2" key="1">
    <citation type="submission" date="2019-05" db="EMBL/GenBank/DDBJ databases">
        <title>Another draft genome of Portunus trituberculatus and its Hox gene families provides insights of decapod evolution.</title>
        <authorList>
            <person name="Jeong J.-H."/>
            <person name="Song I."/>
            <person name="Kim S."/>
            <person name="Choi T."/>
            <person name="Kim D."/>
            <person name="Ryu S."/>
            <person name="Kim W."/>
        </authorList>
    </citation>
    <scope>NUCLEOTIDE SEQUENCE [LARGE SCALE GENOMIC DNA]</scope>
    <source>
        <tissue evidence="1">Muscle</tissue>
    </source>
</reference>